<feature type="transmembrane region" description="Helical" evidence="8">
    <location>
        <begin position="293"/>
        <end position="314"/>
    </location>
</feature>
<dbReference type="Pfam" id="PF13231">
    <property type="entry name" value="PMT_2"/>
    <property type="match status" value="1"/>
</dbReference>
<feature type="transmembrane region" description="Helical" evidence="8">
    <location>
        <begin position="60"/>
        <end position="81"/>
    </location>
</feature>
<comment type="subcellular location">
    <subcellularLocation>
        <location evidence="1">Cell membrane</location>
        <topology evidence="1">Multi-pass membrane protein</topology>
    </subcellularLocation>
</comment>
<dbReference type="InterPro" id="IPR050297">
    <property type="entry name" value="LipidA_mod_glycosyltrf_83"/>
</dbReference>
<evidence type="ECO:0000256" key="6">
    <source>
        <dbReference type="ARBA" id="ARBA00022989"/>
    </source>
</evidence>
<keyword evidence="4" id="KW-0808">Transferase</keyword>
<dbReference type="STRING" id="1797715.A3D81_01515"/>
<keyword evidence="7 8" id="KW-0472">Membrane</keyword>
<gene>
    <name evidence="10" type="ORF">A3D81_01515</name>
</gene>
<evidence type="ECO:0000256" key="8">
    <source>
        <dbReference type="SAM" id="Phobius"/>
    </source>
</evidence>
<accession>A0A1F5GIU3</accession>
<name>A0A1F5GIU3_9BACT</name>
<keyword evidence="6 8" id="KW-1133">Transmembrane helix</keyword>
<feature type="transmembrane region" description="Helical" evidence="8">
    <location>
        <begin position="174"/>
        <end position="197"/>
    </location>
</feature>
<keyword evidence="2" id="KW-1003">Cell membrane</keyword>
<reference evidence="10 11" key="1">
    <citation type="journal article" date="2016" name="Nat. Commun.">
        <title>Thousands of microbial genomes shed light on interconnected biogeochemical processes in an aquifer system.</title>
        <authorList>
            <person name="Anantharaman K."/>
            <person name="Brown C.T."/>
            <person name="Hug L.A."/>
            <person name="Sharon I."/>
            <person name="Castelle C.J."/>
            <person name="Probst A.J."/>
            <person name="Thomas B.C."/>
            <person name="Singh A."/>
            <person name="Wilkins M.J."/>
            <person name="Karaoz U."/>
            <person name="Brodie E.L."/>
            <person name="Williams K.H."/>
            <person name="Hubbard S.S."/>
            <person name="Banfield J.F."/>
        </authorList>
    </citation>
    <scope>NUCLEOTIDE SEQUENCE [LARGE SCALE GENOMIC DNA]</scope>
</reference>
<feature type="transmembrane region" description="Helical" evidence="8">
    <location>
        <begin position="320"/>
        <end position="341"/>
    </location>
</feature>
<evidence type="ECO:0000313" key="10">
    <source>
        <dbReference type="EMBL" id="OGD91796.1"/>
    </source>
</evidence>
<feature type="transmembrane region" description="Helical" evidence="8">
    <location>
        <begin position="88"/>
        <end position="107"/>
    </location>
</feature>
<protein>
    <recommendedName>
        <fullName evidence="9">Glycosyltransferase RgtA/B/C/D-like domain-containing protein</fullName>
    </recommendedName>
</protein>
<comment type="caution">
    <text evidence="10">The sequence shown here is derived from an EMBL/GenBank/DDBJ whole genome shotgun (WGS) entry which is preliminary data.</text>
</comment>
<evidence type="ECO:0000256" key="7">
    <source>
        <dbReference type="ARBA" id="ARBA00023136"/>
    </source>
</evidence>
<organism evidence="10 11">
    <name type="scientific">Candidatus Curtissbacteria bacterium RIFCSPHIGHO2_02_FULL_40_17</name>
    <dbReference type="NCBI Taxonomy" id="1797715"/>
    <lineage>
        <taxon>Bacteria</taxon>
        <taxon>Candidatus Curtissiibacteriota</taxon>
    </lineage>
</organism>
<evidence type="ECO:0000256" key="1">
    <source>
        <dbReference type="ARBA" id="ARBA00004651"/>
    </source>
</evidence>
<dbReference type="GO" id="GO:0009103">
    <property type="term" value="P:lipopolysaccharide biosynthetic process"/>
    <property type="evidence" value="ECO:0007669"/>
    <property type="project" value="UniProtKB-ARBA"/>
</dbReference>
<dbReference type="AlphaFoldDB" id="A0A1F5GIU3"/>
<feature type="domain" description="Glycosyltransferase RgtA/B/C/D-like" evidence="9">
    <location>
        <begin position="40"/>
        <end position="197"/>
    </location>
</feature>
<evidence type="ECO:0000259" key="9">
    <source>
        <dbReference type="Pfam" id="PF13231"/>
    </source>
</evidence>
<dbReference type="PANTHER" id="PTHR33908:SF11">
    <property type="entry name" value="MEMBRANE PROTEIN"/>
    <property type="match status" value="1"/>
</dbReference>
<evidence type="ECO:0000256" key="3">
    <source>
        <dbReference type="ARBA" id="ARBA00022676"/>
    </source>
</evidence>
<dbReference type="Proteomes" id="UP000178492">
    <property type="component" value="Unassembled WGS sequence"/>
</dbReference>
<evidence type="ECO:0000313" key="11">
    <source>
        <dbReference type="Proteomes" id="UP000178492"/>
    </source>
</evidence>
<feature type="transmembrane region" description="Helical" evidence="8">
    <location>
        <begin position="262"/>
        <end position="281"/>
    </location>
</feature>
<feature type="transmembrane region" description="Helical" evidence="8">
    <location>
        <begin position="232"/>
        <end position="250"/>
    </location>
</feature>
<dbReference type="EMBL" id="MFBE01000009">
    <property type="protein sequence ID" value="OGD91796.1"/>
    <property type="molecule type" value="Genomic_DNA"/>
</dbReference>
<dbReference type="GO" id="GO:0005886">
    <property type="term" value="C:plasma membrane"/>
    <property type="evidence" value="ECO:0007669"/>
    <property type="project" value="UniProtKB-SubCell"/>
</dbReference>
<dbReference type="PANTHER" id="PTHR33908">
    <property type="entry name" value="MANNOSYLTRANSFERASE YKCB-RELATED"/>
    <property type="match status" value="1"/>
</dbReference>
<keyword evidence="5 8" id="KW-0812">Transmembrane</keyword>
<evidence type="ECO:0000256" key="4">
    <source>
        <dbReference type="ARBA" id="ARBA00022679"/>
    </source>
</evidence>
<proteinExistence type="predicted"/>
<evidence type="ECO:0000256" key="2">
    <source>
        <dbReference type="ARBA" id="ARBA00022475"/>
    </source>
</evidence>
<keyword evidence="3" id="KW-0328">Glycosyltransferase</keyword>
<sequence length="438" mass="50490">MFLLTQNYLTRGFWGDEAWTSLISQLPYLQMLKTTAADFHPPAYYSVIELVYKFLPPTEIVTRSVSIIFYFLTLFLVYKLASEIKGRLFGVISTAVVALNPIFFTYAFEARNYTMFAFAATGSTYFLIKLSEAFNKWRALGFVIFSTLGIYTHYYMFFTLAAQGLYLLLFDRKIFIKMVGLYIAVGILYLPWVPFLYHQLTSVKASYWIGGIDKRTHFEALLRILGGEHSNAFRPWLFGLSTFLLLAGIIQHALRHHFEKPYLLIWLWATIPFILASLPGLKIDGVNLPFRPIFFWRYLINASVPLAMVMIHTSQKFPKVFFYAAVAVLIFLSIAIDVATFKRFPYTFRQVYEQKIVGDIRDNDKIVTVLPSFAEVLYYRNRFGFENELIVLPEGIVTFSGKSLLDAYVENGVVRIAEKIDGRYFEMTPGPSITVHSR</sequence>
<dbReference type="GO" id="GO:0016763">
    <property type="term" value="F:pentosyltransferase activity"/>
    <property type="evidence" value="ECO:0007669"/>
    <property type="project" value="TreeGrafter"/>
</dbReference>
<evidence type="ECO:0000256" key="5">
    <source>
        <dbReference type="ARBA" id="ARBA00022692"/>
    </source>
</evidence>
<feature type="transmembrane region" description="Helical" evidence="8">
    <location>
        <begin position="142"/>
        <end position="168"/>
    </location>
</feature>
<dbReference type="InterPro" id="IPR038731">
    <property type="entry name" value="RgtA/B/C-like"/>
</dbReference>